<protein>
    <submittedName>
        <fullName evidence="3">Uncharacterized protein</fullName>
    </submittedName>
</protein>
<feature type="signal peptide" evidence="2">
    <location>
        <begin position="1"/>
        <end position="23"/>
    </location>
</feature>
<accession>A0A4R2IMW1</accession>
<reference evidence="3 4" key="1">
    <citation type="journal article" date="2015" name="Stand. Genomic Sci.">
        <title>Genomic Encyclopedia of Bacterial and Archaeal Type Strains, Phase III: the genomes of soil and plant-associated and newly described type strains.</title>
        <authorList>
            <person name="Whitman W.B."/>
            <person name="Woyke T."/>
            <person name="Klenk H.P."/>
            <person name="Zhou Y."/>
            <person name="Lilburn T.G."/>
            <person name="Beck B.J."/>
            <person name="De Vos P."/>
            <person name="Vandamme P."/>
            <person name="Eisen J.A."/>
            <person name="Garrity G."/>
            <person name="Hugenholtz P."/>
            <person name="Kyrpides N.C."/>
        </authorList>
    </citation>
    <scope>NUCLEOTIDE SEQUENCE [LARGE SCALE GENOMIC DNA]</scope>
    <source>
        <strain evidence="3 4">VKM Ac-2541</strain>
    </source>
</reference>
<feature type="region of interest" description="Disordered" evidence="1">
    <location>
        <begin position="136"/>
        <end position="188"/>
    </location>
</feature>
<keyword evidence="2" id="KW-0732">Signal</keyword>
<name>A0A4R2IMW1_9ACTN</name>
<organism evidence="3 4">
    <name type="scientific">Kribbella antiqua</name>
    <dbReference type="NCBI Taxonomy" id="2512217"/>
    <lineage>
        <taxon>Bacteria</taxon>
        <taxon>Bacillati</taxon>
        <taxon>Actinomycetota</taxon>
        <taxon>Actinomycetes</taxon>
        <taxon>Propionibacteriales</taxon>
        <taxon>Kribbellaceae</taxon>
        <taxon>Kribbella</taxon>
    </lineage>
</organism>
<dbReference type="AlphaFoldDB" id="A0A4R2IMW1"/>
<evidence type="ECO:0000256" key="2">
    <source>
        <dbReference type="SAM" id="SignalP"/>
    </source>
</evidence>
<gene>
    <name evidence="3" type="ORF">EV646_111237</name>
</gene>
<feature type="compositionally biased region" description="Polar residues" evidence="1">
    <location>
        <begin position="146"/>
        <end position="168"/>
    </location>
</feature>
<dbReference type="RefSeq" id="WP_199237263.1">
    <property type="nucleotide sequence ID" value="NZ_SLWR01000011.1"/>
</dbReference>
<dbReference type="Proteomes" id="UP000295573">
    <property type="component" value="Unassembled WGS sequence"/>
</dbReference>
<feature type="chain" id="PRO_5020343731" evidence="2">
    <location>
        <begin position="24"/>
        <end position="188"/>
    </location>
</feature>
<feature type="compositionally biased region" description="Low complexity" evidence="1">
    <location>
        <begin position="169"/>
        <end position="188"/>
    </location>
</feature>
<sequence length="188" mass="19026">MRSLIGAVVVLAALGLQPVPAVAAGSGDITLDILANRNVTLTGDAVVNVPDGTTTYDGAIRGEGSLRIAGSGTLILTKDSDFSLPKASQRQTVRILGGNHPYVVVTRPDPPAVVVDKGATLQYGNGGGTGLIGRFPYGTSRCRTPGPSSTKAPEQSTPRFTRPSPSGRTSTNASTAATSTSSPAPAAK</sequence>
<evidence type="ECO:0000313" key="4">
    <source>
        <dbReference type="Proteomes" id="UP000295573"/>
    </source>
</evidence>
<proteinExistence type="predicted"/>
<evidence type="ECO:0000313" key="3">
    <source>
        <dbReference type="EMBL" id="TCO44045.1"/>
    </source>
</evidence>
<evidence type="ECO:0000256" key="1">
    <source>
        <dbReference type="SAM" id="MobiDB-lite"/>
    </source>
</evidence>
<dbReference type="EMBL" id="SLWR01000011">
    <property type="protein sequence ID" value="TCO44045.1"/>
    <property type="molecule type" value="Genomic_DNA"/>
</dbReference>
<keyword evidence="4" id="KW-1185">Reference proteome</keyword>
<comment type="caution">
    <text evidence="3">The sequence shown here is derived from an EMBL/GenBank/DDBJ whole genome shotgun (WGS) entry which is preliminary data.</text>
</comment>